<evidence type="ECO:0000313" key="3">
    <source>
        <dbReference type="Proteomes" id="UP000003527"/>
    </source>
</evidence>
<dbReference type="PATRIC" id="fig|796944.3.peg.1547"/>
<accession>G9WV87</accession>
<reference evidence="2 3" key="1">
    <citation type="submission" date="2011-08" db="EMBL/GenBank/DDBJ databases">
        <title>The Genome Sequence of Oribacterium sp. ACB7.</title>
        <authorList>
            <consortium name="The Broad Institute Genome Sequencing Platform"/>
            <person name="Earl A."/>
            <person name="Ward D."/>
            <person name="Feldgarden M."/>
            <person name="Gevers D."/>
            <person name="Sizova M."/>
            <person name="Hazen A."/>
            <person name="Epstein S."/>
            <person name="Young S.K."/>
            <person name="Zeng Q."/>
            <person name="Gargeya S."/>
            <person name="Fitzgerald M."/>
            <person name="Haas B."/>
            <person name="Abouelleil A."/>
            <person name="Alvarado L."/>
            <person name="Arachchi H.M."/>
            <person name="Berlin A."/>
            <person name="Brown A."/>
            <person name="Chapman S.B."/>
            <person name="Chen Z."/>
            <person name="Dunbar C."/>
            <person name="Freedman E."/>
            <person name="Gearin G."/>
            <person name="Gellesch M."/>
            <person name="Goldberg J."/>
            <person name="Griggs A."/>
            <person name="Gujja S."/>
            <person name="Heiman D."/>
            <person name="Howarth C."/>
            <person name="Larson L."/>
            <person name="Lui A."/>
            <person name="MacDonald P.J.P."/>
            <person name="Montmayeur A."/>
            <person name="Murphy C."/>
            <person name="Neiman D."/>
            <person name="Pearson M."/>
            <person name="Priest M."/>
            <person name="Roberts A."/>
            <person name="Saif S."/>
            <person name="Shea T."/>
            <person name="Shenoy N."/>
            <person name="Sisk P."/>
            <person name="Stolte C."/>
            <person name="Sykes S."/>
            <person name="Wortman J."/>
            <person name="Nusbaum C."/>
            <person name="Birren B."/>
        </authorList>
    </citation>
    <scope>NUCLEOTIDE SEQUENCE [LARGE SCALE GENOMIC DNA]</scope>
    <source>
        <strain evidence="2 3">ACB7</strain>
    </source>
</reference>
<evidence type="ECO:0000313" key="2">
    <source>
        <dbReference type="EMBL" id="EHL11488.1"/>
    </source>
</evidence>
<gene>
    <name evidence="2" type="ORF">HMPREF9624_00821</name>
</gene>
<proteinExistence type="predicted"/>
<comment type="caution">
    <text evidence="2">The sequence shown here is derived from an EMBL/GenBank/DDBJ whole genome shotgun (WGS) entry which is preliminary data.</text>
</comment>
<organism evidence="2 3">
    <name type="scientific">Oribacterium asaccharolyticum ACB7</name>
    <dbReference type="NCBI Taxonomy" id="796944"/>
    <lineage>
        <taxon>Bacteria</taxon>
        <taxon>Bacillati</taxon>
        <taxon>Bacillota</taxon>
        <taxon>Clostridia</taxon>
        <taxon>Lachnospirales</taxon>
        <taxon>Lachnospiraceae</taxon>
        <taxon>Oribacterium</taxon>
    </lineage>
</organism>
<dbReference type="Proteomes" id="UP000003527">
    <property type="component" value="Unassembled WGS sequence"/>
</dbReference>
<dbReference type="EMBL" id="AFZD01000017">
    <property type="protein sequence ID" value="EHL11488.1"/>
    <property type="molecule type" value="Genomic_DNA"/>
</dbReference>
<feature type="transmembrane region" description="Helical" evidence="1">
    <location>
        <begin position="9"/>
        <end position="28"/>
    </location>
</feature>
<sequence>MRKVEFGKNFIKLFIIFLATLCTGNIFYDFVLCILHKVFLLNFLAFLGYDFQMELENLTENR</sequence>
<evidence type="ECO:0000256" key="1">
    <source>
        <dbReference type="SAM" id="Phobius"/>
    </source>
</evidence>
<dbReference type="AlphaFoldDB" id="G9WV87"/>
<keyword evidence="1" id="KW-0812">Transmembrane</keyword>
<dbReference type="HOGENOM" id="CLU_2899761_0_0_9"/>
<protein>
    <submittedName>
        <fullName evidence="2">Uncharacterized protein</fullName>
    </submittedName>
</protein>
<keyword evidence="1" id="KW-0472">Membrane</keyword>
<keyword evidence="1" id="KW-1133">Transmembrane helix</keyword>
<name>G9WV87_9FIRM</name>
<keyword evidence="3" id="KW-1185">Reference proteome</keyword>